<dbReference type="GeneID" id="81708907"/>
<dbReference type="EMBL" id="PKHA01000008">
    <property type="protein sequence ID" value="PKY98370.1"/>
    <property type="molecule type" value="Genomic_DNA"/>
</dbReference>
<evidence type="ECO:0000313" key="2">
    <source>
        <dbReference type="Proteomes" id="UP000234778"/>
    </source>
</evidence>
<name>A0A2I1KRW5_9ACTO</name>
<gene>
    <name evidence="1" type="ORF">CYJ26_08170</name>
</gene>
<reference evidence="1 2" key="1">
    <citation type="submission" date="2017-12" db="EMBL/GenBank/DDBJ databases">
        <title>Phylogenetic diversity of female urinary microbiome.</title>
        <authorList>
            <person name="Thomas-White K."/>
            <person name="Wolfe A.J."/>
        </authorList>
    </citation>
    <scope>NUCLEOTIDE SEQUENCE [LARGE SCALE GENOMIC DNA]</scope>
    <source>
        <strain evidence="1 2">UMB0319</strain>
    </source>
</reference>
<dbReference type="Proteomes" id="UP000234778">
    <property type="component" value="Unassembled WGS sequence"/>
</dbReference>
<accession>A0A2I1KRW5</accession>
<evidence type="ECO:0000313" key="1">
    <source>
        <dbReference type="EMBL" id="PKY98370.1"/>
    </source>
</evidence>
<dbReference type="AlphaFoldDB" id="A0A2I1KRW5"/>
<organism evidence="1 2">
    <name type="scientific">Actinomyces urogenitalis</name>
    <dbReference type="NCBI Taxonomy" id="103621"/>
    <lineage>
        <taxon>Bacteria</taxon>
        <taxon>Bacillati</taxon>
        <taxon>Actinomycetota</taxon>
        <taxon>Actinomycetes</taxon>
        <taxon>Actinomycetales</taxon>
        <taxon>Actinomycetaceae</taxon>
        <taxon>Actinomyces</taxon>
    </lineage>
</organism>
<comment type="caution">
    <text evidence="1">The sequence shown here is derived from an EMBL/GenBank/DDBJ whole genome shotgun (WGS) entry which is preliminary data.</text>
</comment>
<protein>
    <recommendedName>
        <fullName evidence="3">YhcH/YjgK/YiaL family protein</fullName>
    </recommendedName>
</protein>
<sequence length="148" mass="16384">MQLITDFDQEQVAWGSPRVWRAIRQAVGKAPRMTLSVAYSVGDVLTYVTDRASALADERFVARRRYWTVLACLEGRVKVEVAPLADLQVDQAYRDSTDREYLRGRGAQVVLEPGMGVGIPPHQAVRVLPGEAKVVELHVAVEGFALAH</sequence>
<dbReference type="RefSeq" id="WP_006548448.1">
    <property type="nucleotide sequence ID" value="NZ_CP136961.1"/>
</dbReference>
<evidence type="ECO:0008006" key="3">
    <source>
        <dbReference type="Google" id="ProtNLM"/>
    </source>
</evidence>
<proteinExistence type="predicted"/>